<dbReference type="Proteomes" id="UP001305414">
    <property type="component" value="Unassembled WGS sequence"/>
</dbReference>
<dbReference type="EMBL" id="JAWHQM010000044">
    <property type="protein sequence ID" value="KAK5634720.1"/>
    <property type="molecule type" value="Genomic_DNA"/>
</dbReference>
<feature type="region of interest" description="Disordered" evidence="1">
    <location>
        <begin position="1"/>
        <end position="34"/>
    </location>
</feature>
<gene>
    <name evidence="3" type="ORF">RRF57_010433</name>
</gene>
<dbReference type="Pfam" id="PF22942">
    <property type="entry name" value="DUF7025"/>
    <property type="match status" value="1"/>
</dbReference>
<dbReference type="AlphaFoldDB" id="A0AAN7UL78"/>
<evidence type="ECO:0000313" key="3">
    <source>
        <dbReference type="EMBL" id="KAK5634720.1"/>
    </source>
</evidence>
<sequence length="626" mass="71094">MEFEARDRWARHHKRTTYEHLPQPEVVAQPSKPTSTLEEKILKRAERPKPQPLAVGYAVPELKWVEWADFRELQRAPEKDSFAIDVLIGHPIIRDYSSRYQIAEVAQDGLQGGNKQQLPGQAPLPERIRIHSRPIRQILKKIHGSDFGPADKAIILIRPFRVLVYYQTQLLAWRDDLASEFPPQTPAESDIKPGNRTEKADGQAEAKSESGANGAGSEKDGAAAPQNENQTEKDGKKGVEESDADTRSPVALQHLQCLLEFMTGHIGMRLSHLESDSCRKITFSDIWHLFKPGDFVIEKEGRQAYRVISVASTGHKVSEPWPIYLERSKPKAEVEQTFIKILCVYIDFDGEHLGPVKKEFTIKMFDEEKPVKSLDIYPFHFSAERNLREELVKRGKIFFDAVVTKHTHKHYAGPTLVTKDEVDSQVVIDFSETLAIADHKDWRPKIEDMIDVTATRLKAKACEAECCRGESVHDDSYVERKRDESFMAGLIPPTWRHSKLPSVAVFRRTFQDLQAGESSNISDDELVIMSYRVFGFVLRSRQWARLDITYLKHVNAQDEEIQRDGKHKGAAPAKEIPALDQLILPGNHKDILVSLISQHFRDKGSKVVDGDQADFVRGKGSRHQSS</sequence>
<feature type="compositionally biased region" description="Basic and acidic residues" evidence="1">
    <location>
        <begin position="230"/>
        <end position="246"/>
    </location>
</feature>
<feature type="region of interest" description="Disordered" evidence="1">
    <location>
        <begin position="182"/>
        <end position="247"/>
    </location>
</feature>
<evidence type="ECO:0000256" key="1">
    <source>
        <dbReference type="SAM" id="MobiDB-lite"/>
    </source>
</evidence>
<organism evidence="3 4">
    <name type="scientific">Xylaria bambusicola</name>
    <dbReference type="NCBI Taxonomy" id="326684"/>
    <lineage>
        <taxon>Eukaryota</taxon>
        <taxon>Fungi</taxon>
        <taxon>Dikarya</taxon>
        <taxon>Ascomycota</taxon>
        <taxon>Pezizomycotina</taxon>
        <taxon>Sordariomycetes</taxon>
        <taxon>Xylariomycetidae</taxon>
        <taxon>Xylariales</taxon>
        <taxon>Xylariaceae</taxon>
        <taxon>Xylaria</taxon>
    </lineage>
</organism>
<protein>
    <recommendedName>
        <fullName evidence="2">DUF7025 domain-containing protein</fullName>
    </recommendedName>
</protein>
<feature type="domain" description="DUF7025" evidence="2">
    <location>
        <begin position="274"/>
        <end position="381"/>
    </location>
</feature>
<proteinExistence type="predicted"/>
<dbReference type="PANTHER" id="PTHR46411">
    <property type="entry name" value="FAMILY ATPASE, PUTATIVE-RELATED"/>
    <property type="match status" value="1"/>
</dbReference>
<accession>A0AAN7UL78</accession>
<comment type="caution">
    <text evidence="3">The sequence shown here is derived from an EMBL/GenBank/DDBJ whole genome shotgun (WGS) entry which is preliminary data.</text>
</comment>
<keyword evidence="4" id="KW-1185">Reference proteome</keyword>
<dbReference type="PANTHER" id="PTHR46411:SF2">
    <property type="entry name" value="AAA+ ATPASE DOMAIN-CONTAINING PROTEIN"/>
    <property type="match status" value="1"/>
</dbReference>
<feature type="compositionally biased region" description="Basic and acidic residues" evidence="1">
    <location>
        <begin position="189"/>
        <end position="208"/>
    </location>
</feature>
<evidence type="ECO:0000259" key="2">
    <source>
        <dbReference type="Pfam" id="PF22942"/>
    </source>
</evidence>
<name>A0AAN7UL78_9PEZI</name>
<reference evidence="3 4" key="1">
    <citation type="submission" date="2023-10" db="EMBL/GenBank/DDBJ databases">
        <title>Draft genome sequence of Xylaria bambusicola isolate GMP-LS, the root and basal stem rot pathogen of sugarcane in Indonesia.</title>
        <authorList>
            <person name="Selvaraj P."/>
            <person name="Muralishankar V."/>
            <person name="Muruganantham S."/>
            <person name="Sp S."/>
            <person name="Haryani S."/>
            <person name="Lau K.J.X."/>
            <person name="Naqvi N.I."/>
        </authorList>
    </citation>
    <scope>NUCLEOTIDE SEQUENCE [LARGE SCALE GENOMIC DNA]</scope>
    <source>
        <strain evidence="3">GMP-LS</strain>
    </source>
</reference>
<dbReference type="InterPro" id="IPR054289">
    <property type="entry name" value="DUF7025"/>
</dbReference>
<evidence type="ECO:0000313" key="4">
    <source>
        <dbReference type="Proteomes" id="UP001305414"/>
    </source>
</evidence>